<gene>
    <name evidence="1" type="ORF">E2N92_02310</name>
</gene>
<accession>A0A8G1EEX1</accession>
<sequence>MVIKTLQVDVMKDAEALLDRYGGMPLRLFEDELVRMGFAQQGGDPATVAMEHTGQGLYLELALDAEGKLHSYTLVPFEELKKKQERVRW</sequence>
<dbReference type="OrthoDB" id="110150at2157"/>
<dbReference type="KEGG" id="mfk:E2N92_02310"/>
<protein>
    <submittedName>
        <fullName evidence="1">Uncharacterized protein</fullName>
    </submittedName>
</protein>
<dbReference type="RefSeq" id="WP_220682097.1">
    <property type="nucleotide sequence ID" value="NZ_CP037968.1"/>
</dbReference>
<reference evidence="1" key="1">
    <citation type="journal article" date="2005" name="Int. J. Syst. Evol. Microbiol.">
        <title>Methanofollis formosanus sp. nov., isolated from a fish pond.</title>
        <authorList>
            <person name="Wu S.Y."/>
            <person name="Chen S.C."/>
            <person name="Lai M.C."/>
        </authorList>
    </citation>
    <scope>NUCLEOTIDE SEQUENCE</scope>
    <source>
        <strain evidence="1">ML15</strain>
    </source>
</reference>
<proteinExistence type="predicted"/>
<dbReference type="EMBL" id="CP037968">
    <property type="protein sequence ID" value="QYZ78345.1"/>
    <property type="molecule type" value="Genomic_DNA"/>
</dbReference>
<name>A0A8G1EEX1_9EURY</name>
<organism evidence="1 2">
    <name type="scientific">Methanofollis formosanus</name>
    <dbReference type="NCBI Taxonomy" id="299308"/>
    <lineage>
        <taxon>Archaea</taxon>
        <taxon>Methanobacteriati</taxon>
        <taxon>Methanobacteriota</taxon>
        <taxon>Stenosarchaea group</taxon>
        <taxon>Methanomicrobia</taxon>
        <taxon>Methanomicrobiales</taxon>
        <taxon>Methanomicrobiaceae</taxon>
        <taxon>Methanofollis</taxon>
    </lineage>
</organism>
<dbReference type="Proteomes" id="UP000826709">
    <property type="component" value="Chromosome"/>
</dbReference>
<evidence type="ECO:0000313" key="2">
    <source>
        <dbReference type="Proteomes" id="UP000826709"/>
    </source>
</evidence>
<dbReference type="AlphaFoldDB" id="A0A8G1EEX1"/>
<keyword evidence="2" id="KW-1185">Reference proteome</keyword>
<evidence type="ECO:0000313" key="1">
    <source>
        <dbReference type="EMBL" id="QYZ78345.1"/>
    </source>
</evidence>
<reference evidence="1" key="2">
    <citation type="submission" date="2019-03" db="EMBL/GenBank/DDBJ databases">
        <authorList>
            <person name="Chen S.-C."/>
            <person name="Wu S.-Y."/>
            <person name="Lai M.-C."/>
        </authorList>
    </citation>
    <scope>NUCLEOTIDE SEQUENCE</scope>
    <source>
        <strain evidence="1">ML15</strain>
    </source>
</reference>